<evidence type="ECO:0000259" key="5">
    <source>
        <dbReference type="PROSITE" id="PS50215"/>
    </source>
</evidence>
<organism evidence="6 7">
    <name type="scientific">Ditylenchus dipsaci</name>
    <dbReference type="NCBI Taxonomy" id="166011"/>
    <lineage>
        <taxon>Eukaryota</taxon>
        <taxon>Metazoa</taxon>
        <taxon>Ecdysozoa</taxon>
        <taxon>Nematoda</taxon>
        <taxon>Chromadorea</taxon>
        <taxon>Rhabditida</taxon>
        <taxon>Tylenchina</taxon>
        <taxon>Tylenchomorpha</taxon>
        <taxon>Sphaerularioidea</taxon>
        <taxon>Anguinidae</taxon>
        <taxon>Anguininae</taxon>
        <taxon>Ditylenchus</taxon>
    </lineage>
</organism>
<evidence type="ECO:0000256" key="2">
    <source>
        <dbReference type="SAM" id="MobiDB-lite"/>
    </source>
</evidence>
<comment type="caution">
    <text evidence="1">Lacks conserved residue(s) required for the propagation of feature annotation.</text>
</comment>
<feature type="transmembrane region" description="Helical" evidence="3">
    <location>
        <begin position="354"/>
        <end position="380"/>
    </location>
</feature>
<sequence length="589" mass="67206">MRRRFLFSWSSFLSILIPILLDISKTFCTCQIYSQPCYKDAIFGDHRETGHRRMRRTPAVWGDPPPDYSEAQLESGQTYLYALLFVDLKISDHYRRDHDRVKAEVMKLAGEANKYFYQINLRLIIVDILETMKNDLSLYSFEDYRNKRLHQLPFHNFAVLLSYRYAGGLAFVGGLCSAKSVMLTGFYPHNPEAMGSIFFHEVGHLIGVPHAHPNETLNRQPFQPRQLHTVVESNGIPIKHNEIKDALTEKESLNKFLTNLSRQDVPDRSNHCLRIPGFDHDCTLQLMANLVYRNRCLSKELRSSTNNRMDISMDSNRSPMMSNSMKLNDSKFRLWYREVLFSLNCDANTCTRPVPLWIVVISSILISIALVAPVLVFFYMHLCGRHCSSSLLNPRLMHSTSLSLKHKPKFVSSNGFSFSSSILTQPPSSLPRKKFTIKQRHSSAMIPQNSTTKSVTLNPLSSIIVVHSSASSTLPSNNSQNSERLVSPTEAVCSTTAKVERPRRPPPPPPSPRLSVGSPTQSHINMQHKNSTLCRPKVLLLLCHLLYVQKYQTIQRAKIMSQETPPPNSPPVHHWKMRIGIAYLTNCRF</sequence>
<keyword evidence="3" id="KW-0472">Membrane</keyword>
<evidence type="ECO:0000256" key="4">
    <source>
        <dbReference type="SAM" id="SignalP"/>
    </source>
</evidence>
<feature type="region of interest" description="Disordered" evidence="2">
    <location>
        <begin position="471"/>
        <end position="524"/>
    </location>
</feature>
<dbReference type="SUPFAM" id="SSF55486">
    <property type="entry name" value="Metalloproteases ('zincins'), catalytic domain"/>
    <property type="match status" value="1"/>
</dbReference>
<proteinExistence type="predicted"/>
<feature type="active site" evidence="1">
    <location>
        <position position="201"/>
    </location>
</feature>
<dbReference type="InterPro" id="IPR001590">
    <property type="entry name" value="Peptidase_M12B"/>
</dbReference>
<dbReference type="Proteomes" id="UP000887574">
    <property type="component" value="Unplaced"/>
</dbReference>
<evidence type="ECO:0000256" key="3">
    <source>
        <dbReference type="SAM" id="Phobius"/>
    </source>
</evidence>
<dbReference type="GO" id="GO:0004222">
    <property type="term" value="F:metalloendopeptidase activity"/>
    <property type="evidence" value="ECO:0007669"/>
    <property type="project" value="InterPro"/>
</dbReference>
<accession>A0A915CU82</accession>
<dbReference type="PROSITE" id="PS50215">
    <property type="entry name" value="ADAM_MEPRO"/>
    <property type="match status" value="1"/>
</dbReference>
<dbReference type="Pfam" id="PF01421">
    <property type="entry name" value="Reprolysin"/>
    <property type="match status" value="1"/>
</dbReference>
<keyword evidence="3" id="KW-0812">Transmembrane</keyword>
<dbReference type="PANTHER" id="PTHR11905">
    <property type="entry name" value="ADAM A DISINTEGRIN AND METALLOPROTEASE DOMAIN"/>
    <property type="match status" value="1"/>
</dbReference>
<evidence type="ECO:0000313" key="7">
    <source>
        <dbReference type="WBParaSite" id="jg12197"/>
    </source>
</evidence>
<dbReference type="WBParaSite" id="jg12197">
    <property type="protein sequence ID" value="jg12197"/>
    <property type="gene ID" value="jg12197"/>
</dbReference>
<dbReference type="AlphaFoldDB" id="A0A915CU82"/>
<feature type="binding site" evidence="1">
    <location>
        <position position="204"/>
    </location>
    <ligand>
        <name>Zn(2+)</name>
        <dbReference type="ChEBI" id="CHEBI:29105"/>
        <note>catalytic</note>
    </ligand>
</feature>
<dbReference type="GO" id="GO:0006508">
    <property type="term" value="P:proteolysis"/>
    <property type="evidence" value="ECO:0007669"/>
    <property type="project" value="InterPro"/>
</dbReference>
<keyword evidence="3" id="KW-1133">Transmembrane helix</keyword>
<dbReference type="Gene3D" id="3.40.390.10">
    <property type="entry name" value="Collagenase (Catalytic Domain)"/>
    <property type="match status" value="1"/>
</dbReference>
<protein>
    <submittedName>
        <fullName evidence="7">Peptidase M12B domain-containing protein</fullName>
    </submittedName>
</protein>
<dbReference type="InterPro" id="IPR024079">
    <property type="entry name" value="MetalloPept_cat_dom_sf"/>
</dbReference>
<dbReference type="GO" id="GO:0046872">
    <property type="term" value="F:metal ion binding"/>
    <property type="evidence" value="ECO:0007669"/>
    <property type="project" value="UniProtKB-KW"/>
</dbReference>
<feature type="domain" description="Peptidase M12B" evidence="5">
    <location>
        <begin position="78"/>
        <end position="210"/>
    </location>
</feature>
<keyword evidence="1" id="KW-0862">Zinc</keyword>
<evidence type="ECO:0000313" key="6">
    <source>
        <dbReference type="Proteomes" id="UP000887574"/>
    </source>
</evidence>
<keyword evidence="6" id="KW-1185">Reference proteome</keyword>
<dbReference type="PANTHER" id="PTHR11905:SF250">
    <property type="entry name" value="PEPTIDASE M12B DOMAIN-CONTAINING PROTEIN"/>
    <property type="match status" value="1"/>
</dbReference>
<feature type="chain" id="PRO_5037414765" evidence="4">
    <location>
        <begin position="29"/>
        <end position="589"/>
    </location>
</feature>
<keyword evidence="4" id="KW-0732">Signal</keyword>
<feature type="binding site" evidence="1">
    <location>
        <position position="200"/>
    </location>
    <ligand>
        <name>Zn(2+)</name>
        <dbReference type="ChEBI" id="CHEBI:29105"/>
        <note>catalytic</note>
    </ligand>
</feature>
<feature type="binding site" evidence="1">
    <location>
        <position position="210"/>
    </location>
    <ligand>
        <name>Zn(2+)</name>
        <dbReference type="ChEBI" id="CHEBI:29105"/>
        <note>catalytic</note>
    </ligand>
</feature>
<reference evidence="7" key="1">
    <citation type="submission" date="2022-11" db="UniProtKB">
        <authorList>
            <consortium name="WormBaseParasite"/>
        </authorList>
    </citation>
    <scope>IDENTIFICATION</scope>
</reference>
<evidence type="ECO:0000256" key="1">
    <source>
        <dbReference type="PROSITE-ProRule" id="PRU00276"/>
    </source>
</evidence>
<feature type="signal peptide" evidence="4">
    <location>
        <begin position="1"/>
        <end position="28"/>
    </location>
</feature>
<keyword evidence="1" id="KW-0479">Metal-binding</keyword>
<name>A0A915CU82_9BILA</name>